<name>A0A1G9XLD0_9FIRM</name>
<keyword evidence="2" id="KW-0969">Cilium</keyword>
<sequence>MAIDVGNVASYQSNSTVNAKPASNVGTVSVENAKSGSVVTASSQSSTTDQAVAIPKVSDTLAAKAKEEDPTSFENVNVNVNVKTKETSLKDVTDISKIVNNNTVAEFSYNEPTKRIAIKIKDKETNEVIKEIPSEKALEMLAKAWELAGIMVDEKR</sequence>
<dbReference type="Pfam" id="PF03646">
    <property type="entry name" value="FlaG"/>
    <property type="match status" value="1"/>
</dbReference>
<protein>
    <submittedName>
        <fullName evidence="2">Flagellar protein FlaG</fullName>
    </submittedName>
</protein>
<keyword evidence="2" id="KW-0282">Flagellum</keyword>
<dbReference type="InterPro" id="IPR035924">
    <property type="entry name" value="FlaG-like_sf"/>
</dbReference>
<reference evidence="3" key="1">
    <citation type="submission" date="2016-10" db="EMBL/GenBank/DDBJ databases">
        <authorList>
            <person name="Varghese N."/>
            <person name="Submissions S."/>
        </authorList>
    </citation>
    <scope>NUCLEOTIDE SEQUENCE [LARGE SCALE GENOMIC DNA]</scope>
    <source>
        <strain evidence="3">M83</strain>
    </source>
</reference>
<evidence type="ECO:0000313" key="3">
    <source>
        <dbReference type="Proteomes" id="UP000187651"/>
    </source>
</evidence>
<dbReference type="PANTHER" id="PTHR37166">
    <property type="entry name" value="PROTEIN FLAG"/>
    <property type="match status" value="1"/>
</dbReference>
<keyword evidence="2" id="KW-0966">Cell projection</keyword>
<dbReference type="RefSeq" id="WP_083330309.1">
    <property type="nucleotide sequence ID" value="NZ_FNHZ01000004.1"/>
</dbReference>
<dbReference type="EMBL" id="FNHZ01000004">
    <property type="protein sequence ID" value="SDM97557.1"/>
    <property type="molecule type" value="Genomic_DNA"/>
</dbReference>
<evidence type="ECO:0000256" key="1">
    <source>
        <dbReference type="SAM" id="MobiDB-lite"/>
    </source>
</evidence>
<dbReference type="PANTHER" id="PTHR37166:SF1">
    <property type="entry name" value="PROTEIN FLAG"/>
    <property type="match status" value="1"/>
</dbReference>
<dbReference type="InterPro" id="IPR005186">
    <property type="entry name" value="FlaG"/>
</dbReference>
<proteinExistence type="predicted"/>
<accession>A0A1G9XLD0</accession>
<keyword evidence="3" id="KW-1185">Reference proteome</keyword>
<feature type="region of interest" description="Disordered" evidence="1">
    <location>
        <begin position="1"/>
        <end position="25"/>
    </location>
</feature>
<dbReference type="Proteomes" id="UP000187651">
    <property type="component" value="Unassembled WGS sequence"/>
</dbReference>
<evidence type="ECO:0000313" key="2">
    <source>
        <dbReference type="EMBL" id="SDM97557.1"/>
    </source>
</evidence>
<organism evidence="2 3">
    <name type="scientific">Lachnospira pectinoschiza</name>
    <dbReference type="NCBI Taxonomy" id="28052"/>
    <lineage>
        <taxon>Bacteria</taxon>
        <taxon>Bacillati</taxon>
        <taxon>Bacillota</taxon>
        <taxon>Clostridia</taxon>
        <taxon>Lachnospirales</taxon>
        <taxon>Lachnospiraceae</taxon>
        <taxon>Lachnospira</taxon>
    </lineage>
</organism>
<feature type="compositionally biased region" description="Polar residues" evidence="1">
    <location>
        <begin position="9"/>
        <end position="18"/>
    </location>
</feature>
<gene>
    <name evidence="2" type="ORF">SAMN05216544_1551</name>
</gene>
<dbReference type="SUPFAM" id="SSF160214">
    <property type="entry name" value="FlaG-like"/>
    <property type="match status" value="1"/>
</dbReference>
<dbReference type="Gene3D" id="3.30.160.170">
    <property type="entry name" value="FlaG-like"/>
    <property type="match status" value="1"/>
</dbReference>
<dbReference type="AlphaFoldDB" id="A0A1G9XLD0"/>
<dbReference type="OrthoDB" id="9799867at2"/>